<dbReference type="Proteomes" id="UP000265520">
    <property type="component" value="Unassembled WGS sequence"/>
</dbReference>
<protein>
    <submittedName>
        <fullName evidence="1">Uncharacterized protein</fullName>
    </submittedName>
</protein>
<sequence length="51" mass="5594">SQHLHSQCGAAVDHDEFEKAARLNIGISSKLVVNIAFDLEDKIFLQGLAMI</sequence>
<dbReference type="AlphaFoldDB" id="A0A392PYM1"/>
<keyword evidence="2" id="KW-1185">Reference proteome</keyword>
<dbReference type="EMBL" id="LXQA010104562">
    <property type="protein sequence ID" value="MCI17243.1"/>
    <property type="molecule type" value="Genomic_DNA"/>
</dbReference>
<proteinExistence type="predicted"/>
<feature type="non-terminal residue" evidence="1">
    <location>
        <position position="1"/>
    </location>
</feature>
<evidence type="ECO:0000313" key="2">
    <source>
        <dbReference type="Proteomes" id="UP000265520"/>
    </source>
</evidence>
<comment type="caution">
    <text evidence="1">The sequence shown here is derived from an EMBL/GenBank/DDBJ whole genome shotgun (WGS) entry which is preliminary data.</text>
</comment>
<organism evidence="1 2">
    <name type="scientific">Trifolium medium</name>
    <dbReference type="NCBI Taxonomy" id="97028"/>
    <lineage>
        <taxon>Eukaryota</taxon>
        <taxon>Viridiplantae</taxon>
        <taxon>Streptophyta</taxon>
        <taxon>Embryophyta</taxon>
        <taxon>Tracheophyta</taxon>
        <taxon>Spermatophyta</taxon>
        <taxon>Magnoliopsida</taxon>
        <taxon>eudicotyledons</taxon>
        <taxon>Gunneridae</taxon>
        <taxon>Pentapetalae</taxon>
        <taxon>rosids</taxon>
        <taxon>fabids</taxon>
        <taxon>Fabales</taxon>
        <taxon>Fabaceae</taxon>
        <taxon>Papilionoideae</taxon>
        <taxon>50 kb inversion clade</taxon>
        <taxon>NPAAA clade</taxon>
        <taxon>Hologalegina</taxon>
        <taxon>IRL clade</taxon>
        <taxon>Trifolieae</taxon>
        <taxon>Trifolium</taxon>
    </lineage>
</organism>
<accession>A0A392PYM1</accession>
<reference evidence="1 2" key="1">
    <citation type="journal article" date="2018" name="Front. Plant Sci.">
        <title>Red Clover (Trifolium pratense) and Zigzag Clover (T. medium) - A Picture of Genomic Similarities and Differences.</title>
        <authorList>
            <person name="Dluhosova J."/>
            <person name="Istvanek J."/>
            <person name="Nedelnik J."/>
            <person name="Repkova J."/>
        </authorList>
    </citation>
    <scope>NUCLEOTIDE SEQUENCE [LARGE SCALE GENOMIC DNA]</scope>
    <source>
        <strain evidence="2">cv. 10/8</strain>
        <tissue evidence="1">Leaf</tissue>
    </source>
</reference>
<evidence type="ECO:0000313" key="1">
    <source>
        <dbReference type="EMBL" id="MCI17243.1"/>
    </source>
</evidence>
<name>A0A392PYM1_9FABA</name>